<dbReference type="SMART" id="SM00409">
    <property type="entry name" value="IG"/>
    <property type="match status" value="1"/>
</dbReference>
<dbReference type="SUPFAM" id="SSF100895">
    <property type="entry name" value="Kazal-type serine protease inhibitors"/>
    <property type="match status" value="1"/>
</dbReference>
<dbReference type="OrthoDB" id="10012075at2759"/>
<feature type="domain" description="IGFBP N-terminal" evidence="9">
    <location>
        <begin position="26"/>
        <end position="101"/>
    </location>
</feature>
<dbReference type="InterPro" id="IPR011390">
    <property type="entry name" value="IGFBP_rP_mac25"/>
</dbReference>
<evidence type="ECO:0000313" key="10">
    <source>
        <dbReference type="EMBL" id="GCC27329.1"/>
    </source>
</evidence>
<dbReference type="OMA" id="RDNCGCC"/>
<dbReference type="Pfam" id="PF13927">
    <property type="entry name" value="Ig_3"/>
    <property type="match status" value="1"/>
</dbReference>
<dbReference type="InterPro" id="IPR000867">
    <property type="entry name" value="IGFBP-like"/>
</dbReference>
<evidence type="ECO:0000259" key="9">
    <source>
        <dbReference type="PROSITE" id="PS51323"/>
    </source>
</evidence>
<keyword evidence="6" id="KW-0393">Immunoglobulin domain</keyword>
<evidence type="ECO:0000256" key="6">
    <source>
        <dbReference type="ARBA" id="ARBA00023319"/>
    </source>
</evidence>
<dbReference type="InterPro" id="IPR036058">
    <property type="entry name" value="Kazal_dom_sf"/>
</dbReference>
<dbReference type="InterPro" id="IPR036179">
    <property type="entry name" value="Ig-like_dom_sf"/>
</dbReference>
<evidence type="ECO:0000256" key="1">
    <source>
        <dbReference type="ARBA" id="ARBA00004613"/>
    </source>
</evidence>
<feature type="signal peptide" evidence="7">
    <location>
        <begin position="1"/>
        <end position="23"/>
    </location>
</feature>
<dbReference type="InterPro" id="IPR003599">
    <property type="entry name" value="Ig_sub"/>
</dbReference>
<dbReference type="CDD" id="cd00104">
    <property type="entry name" value="KAZAL_FS"/>
    <property type="match status" value="1"/>
</dbReference>
<dbReference type="Gene3D" id="4.10.40.20">
    <property type="match status" value="1"/>
</dbReference>
<keyword evidence="4" id="KW-1015">Disulfide bond</keyword>
<keyword evidence="11" id="KW-1185">Reference proteome</keyword>
<dbReference type="GO" id="GO:0005615">
    <property type="term" value="C:extracellular space"/>
    <property type="evidence" value="ECO:0007669"/>
    <property type="project" value="TreeGrafter"/>
</dbReference>
<dbReference type="SUPFAM" id="SSF48726">
    <property type="entry name" value="Immunoglobulin"/>
    <property type="match status" value="1"/>
</dbReference>
<gene>
    <name evidence="10" type="ORF">chiPu_0005753</name>
</gene>
<dbReference type="Gene3D" id="3.30.60.30">
    <property type="match status" value="1"/>
</dbReference>
<dbReference type="SMART" id="SM00280">
    <property type="entry name" value="KAZAL"/>
    <property type="match status" value="1"/>
</dbReference>
<keyword evidence="5" id="KW-0325">Glycoprotein</keyword>
<evidence type="ECO:0008006" key="12">
    <source>
        <dbReference type="Google" id="ProtNLM"/>
    </source>
</evidence>
<evidence type="ECO:0000259" key="8">
    <source>
        <dbReference type="PROSITE" id="PS50835"/>
    </source>
</evidence>
<dbReference type="PROSITE" id="PS50835">
    <property type="entry name" value="IG_LIKE"/>
    <property type="match status" value="1"/>
</dbReference>
<dbReference type="InterPro" id="IPR013783">
    <property type="entry name" value="Ig-like_fold"/>
</dbReference>
<dbReference type="Pfam" id="PF07648">
    <property type="entry name" value="Kazal_2"/>
    <property type="match status" value="1"/>
</dbReference>
<accession>A0A401SAA3</accession>
<dbReference type="InterPro" id="IPR003598">
    <property type="entry name" value="Ig_sub2"/>
</dbReference>
<dbReference type="InterPro" id="IPR009030">
    <property type="entry name" value="Growth_fac_rcpt_cys_sf"/>
</dbReference>
<dbReference type="EMBL" id="BEZZ01000161">
    <property type="protein sequence ID" value="GCC27329.1"/>
    <property type="molecule type" value="Genomic_DNA"/>
</dbReference>
<evidence type="ECO:0000256" key="2">
    <source>
        <dbReference type="ARBA" id="ARBA00022525"/>
    </source>
</evidence>
<name>A0A401SAA3_CHIPU</name>
<dbReference type="AlphaFoldDB" id="A0A401SAA3"/>
<evidence type="ECO:0000256" key="5">
    <source>
        <dbReference type="ARBA" id="ARBA00023180"/>
    </source>
</evidence>
<protein>
    <recommendedName>
        <fullName evidence="12">Insulin-like growth factor-binding protein 7</fullName>
    </recommendedName>
</protein>
<keyword evidence="2" id="KW-0964">Secreted</keyword>
<dbReference type="InterPro" id="IPR002350">
    <property type="entry name" value="Kazal_dom"/>
</dbReference>
<dbReference type="PANTHER" id="PTHR14186">
    <property type="entry name" value="INSULIN-LIKE GROWTH FACTOR BINDING PROTEIN-RELATED"/>
    <property type="match status" value="1"/>
</dbReference>
<dbReference type="InterPro" id="IPR007110">
    <property type="entry name" value="Ig-like_dom"/>
</dbReference>
<proteinExistence type="predicted"/>
<evidence type="ECO:0000256" key="4">
    <source>
        <dbReference type="ARBA" id="ARBA00023157"/>
    </source>
</evidence>
<dbReference type="PROSITE" id="PS51323">
    <property type="entry name" value="IGFBP_N_2"/>
    <property type="match status" value="1"/>
</dbReference>
<comment type="subcellular location">
    <subcellularLocation>
        <location evidence="1">Secreted</location>
    </subcellularLocation>
</comment>
<dbReference type="PANTHER" id="PTHR14186:SF19">
    <property type="entry name" value="INSULIN-LIKE GROWTH FACTOR-BINDING PROTEIN 7"/>
    <property type="match status" value="1"/>
</dbReference>
<feature type="domain" description="Ig-like" evidence="8">
    <location>
        <begin position="147"/>
        <end position="251"/>
    </location>
</feature>
<reference evidence="10 11" key="1">
    <citation type="journal article" date="2018" name="Nat. Ecol. Evol.">
        <title>Shark genomes provide insights into elasmobranch evolution and the origin of vertebrates.</title>
        <authorList>
            <person name="Hara Y"/>
            <person name="Yamaguchi K"/>
            <person name="Onimaru K"/>
            <person name="Kadota M"/>
            <person name="Koyanagi M"/>
            <person name="Keeley SD"/>
            <person name="Tatsumi K"/>
            <person name="Tanaka K"/>
            <person name="Motone F"/>
            <person name="Kageyama Y"/>
            <person name="Nozu R"/>
            <person name="Adachi N"/>
            <person name="Nishimura O"/>
            <person name="Nakagawa R"/>
            <person name="Tanegashima C"/>
            <person name="Kiyatake I"/>
            <person name="Matsumoto R"/>
            <person name="Murakumo K"/>
            <person name="Nishida K"/>
            <person name="Terakita A"/>
            <person name="Kuratani S"/>
            <person name="Sato K"/>
            <person name="Hyodo S Kuraku.S."/>
        </authorList>
    </citation>
    <scope>NUCLEOTIDE SEQUENCE [LARGE SCALE GENOMIC DNA]</scope>
</reference>
<keyword evidence="3 7" id="KW-0732">Signal</keyword>
<dbReference type="SMART" id="SM00408">
    <property type="entry name" value="IGc2"/>
    <property type="match status" value="1"/>
</dbReference>
<dbReference type="Proteomes" id="UP000287033">
    <property type="component" value="Unassembled WGS sequence"/>
</dbReference>
<dbReference type="Pfam" id="PF00219">
    <property type="entry name" value="IGFBP"/>
    <property type="match status" value="1"/>
</dbReference>
<organism evidence="10 11">
    <name type="scientific">Chiloscyllium punctatum</name>
    <name type="common">Brownbanded bambooshark</name>
    <name type="synonym">Hemiscyllium punctatum</name>
    <dbReference type="NCBI Taxonomy" id="137246"/>
    <lineage>
        <taxon>Eukaryota</taxon>
        <taxon>Metazoa</taxon>
        <taxon>Chordata</taxon>
        <taxon>Craniata</taxon>
        <taxon>Vertebrata</taxon>
        <taxon>Chondrichthyes</taxon>
        <taxon>Elasmobranchii</taxon>
        <taxon>Galeomorphii</taxon>
        <taxon>Galeoidea</taxon>
        <taxon>Orectolobiformes</taxon>
        <taxon>Hemiscylliidae</taxon>
        <taxon>Chiloscyllium</taxon>
    </lineage>
</organism>
<evidence type="ECO:0000256" key="7">
    <source>
        <dbReference type="SAM" id="SignalP"/>
    </source>
</evidence>
<dbReference type="GO" id="GO:0001558">
    <property type="term" value="P:regulation of cell growth"/>
    <property type="evidence" value="ECO:0007669"/>
    <property type="project" value="InterPro"/>
</dbReference>
<sequence>MSVRMSLQLLAGLLLAVGLGAEGKTVRTECPPCVLSKCPALLPGGCPFGELSDSCGCCTVCAAGQGAPCGGRESRYGRCAPGFECVRSGNKRRGRGRCRCKAPEQVCGSDGVTYSDGCELRAAAKRAERDGGQPITRIGKGACEKAPVIVTQPKEIWNVSGSQVYLSCEVIGVPTPVLTWNKVMKTATGVEKMELLPGDRDNLAIQTRGGPEKHEVTGWVLISPLTEDDAGEYECHAANTRGEAAAAGSIHVVEELKMKKKA</sequence>
<dbReference type="SMART" id="SM00121">
    <property type="entry name" value="IB"/>
    <property type="match status" value="1"/>
</dbReference>
<dbReference type="GO" id="GO:0009966">
    <property type="term" value="P:regulation of signal transduction"/>
    <property type="evidence" value="ECO:0007669"/>
    <property type="project" value="TreeGrafter"/>
</dbReference>
<dbReference type="FunFam" id="2.60.40.10:FF:000763">
    <property type="entry name" value="Insulin-like growth factor binding protein 7"/>
    <property type="match status" value="1"/>
</dbReference>
<evidence type="ECO:0000256" key="3">
    <source>
        <dbReference type="ARBA" id="ARBA00022729"/>
    </source>
</evidence>
<dbReference type="STRING" id="137246.A0A401SAA3"/>
<evidence type="ECO:0000313" key="11">
    <source>
        <dbReference type="Proteomes" id="UP000287033"/>
    </source>
</evidence>
<comment type="caution">
    <text evidence="10">The sequence shown here is derived from an EMBL/GenBank/DDBJ whole genome shotgun (WGS) entry which is preliminary data.</text>
</comment>
<dbReference type="GO" id="GO:0005520">
    <property type="term" value="F:insulin-like growth factor binding"/>
    <property type="evidence" value="ECO:0007669"/>
    <property type="project" value="InterPro"/>
</dbReference>
<dbReference type="Gene3D" id="2.60.40.10">
    <property type="entry name" value="Immunoglobulins"/>
    <property type="match status" value="1"/>
</dbReference>
<dbReference type="SUPFAM" id="SSF57184">
    <property type="entry name" value="Growth factor receptor domain"/>
    <property type="match status" value="1"/>
</dbReference>
<feature type="chain" id="PRO_5019513711" description="Insulin-like growth factor-binding protein 7" evidence="7">
    <location>
        <begin position="24"/>
        <end position="262"/>
    </location>
</feature>